<dbReference type="Pfam" id="PF03323">
    <property type="entry name" value="GerA"/>
    <property type="match status" value="1"/>
</dbReference>
<dbReference type="OrthoDB" id="1726708at2"/>
<dbReference type="AlphaFoldDB" id="G7W7I4"/>
<organism evidence="4 5">
    <name type="scientific">Desulfosporosinus orientis (strain ATCC 19365 / DSM 765 / NCIMB 8382 / VKM B-1628 / Singapore I)</name>
    <name type="common">Desulfotomaculum orientis</name>
    <dbReference type="NCBI Taxonomy" id="768706"/>
    <lineage>
        <taxon>Bacteria</taxon>
        <taxon>Bacillati</taxon>
        <taxon>Bacillota</taxon>
        <taxon>Clostridia</taxon>
        <taxon>Eubacteriales</taxon>
        <taxon>Desulfitobacteriaceae</taxon>
        <taxon>Desulfosporosinus</taxon>
    </lineage>
</organism>
<evidence type="ECO:0000256" key="1">
    <source>
        <dbReference type="ARBA" id="ARBA00005278"/>
    </source>
</evidence>
<dbReference type="GO" id="GO:0009847">
    <property type="term" value="P:spore germination"/>
    <property type="evidence" value="ECO:0007669"/>
    <property type="project" value="InterPro"/>
</dbReference>
<dbReference type="PANTHER" id="PTHR22550:SF5">
    <property type="entry name" value="LEUCINE ZIPPER PROTEIN 4"/>
    <property type="match status" value="1"/>
</dbReference>
<feature type="transmembrane region" description="Helical" evidence="3">
    <location>
        <begin position="411"/>
        <end position="436"/>
    </location>
</feature>
<evidence type="ECO:0000256" key="2">
    <source>
        <dbReference type="ARBA" id="ARBA00023136"/>
    </source>
</evidence>
<dbReference type="GO" id="GO:0016020">
    <property type="term" value="C:membrane"/>
    <property type="evidence" value="ECO:0007669"/>
    <property type="project" value="InterPro"/>
</dbReference>
<accession>G7W7I4</accession>
<keyword evidence="3" id="KW-1133">Transmembrane helix</keyword>
<dbReference type="STRING" id="768706.Desor_0184"/>
<reference evidence="4 5" key="2">
    <citation type="journal article" date="2012" name="J. Bacteriol.">
        <title>Complete genome sequences of Desulfosporosinus orientis DSM765T, Desulfosporosinus youngiae DSM17734T, Desulfosporosinus meridiei DSM13257T, and Desulfosporosinus acidiphilus DSM22704T.</title>
        <authorList>
            <person name="Pester M."/>
            <person name="Brambilla E."/>
            <person name="Alazard D."/>
            <person name="Rattei T."/>
            <person name="Weinmaier T."/>
            <person name="Han J."/>
            <person name="Lucas S."/>
            <person name="Lapidus A."/>
            <person name="Cheng J.F."/>
            <person name="Goodwin L."/>
            <person name="Pitluck S."/>
            <person name="Peters L."/>
            <person name="Ovchinnikova G."/>
            <person name="Teshima H."/>
            <person name="Detter J.C."/>
            <person name="Han C.S."/>
            <person name="Tapia R."/>
            <person name="Land M.L."/>
            <person name="Hauser L."/>
            <person name="Kyrpides N.C."/>
            <person name="Ivanova N.N."/>
            <person name="Pagani I."/>
            <person name="Huntmann M."/>
            <person name="Wei C.L."/>
            <person name="Davenport K.W."/>
            <person name="Daligault H."/>
            <person name="Chain P.S."/>
            <person name="Chen A."/>
            <person name="Mavromatis K."/>
            <person name="Markowitz V."/>
            <person name="Szeto E."/>
            <person name="Mikhailova N."/>
            <person name="Pati A."/>
            <person name="Wagner M."/>
            <person name="Woyke T."/>
            <person name="Ollivier B."/>
            <person name="Klenk H.P."/>
            <person name="Spring S."/>
            <person name="Loy A."/>
        </authorList>
    </citation>
    <scope>NUCLEOTIDE SEQUENCE [LARGE SCALE GENOMIC DNA]</scope>
    <source>
        <strain evidence="5">ATCC 19365 / DSM 765 / NCIMB 8382 / VKM B-1628</strain>
    </source>
</reference>
<dbReference type="PATRIC" id="fig|768706.3.peg.144"/>
<dbReference type="InterPro" id="IPR004995">
    <property type="entry name" value="Spore_Ger"/>
</dbReference>
<dbReference type="PANTHER" id="PTHR22550">
    <property type="entry name" value="SPORE GERMINATION PROTEIN"/>
    <property type="match status" value="1"/>
</dbReference>
<evidence type="ECO:0000313" key="5">
    <source>
        <dbReference type="Proteomes" id="UP000006346"/>
    </source>
</evidence>
<protein>
    <submittedName>
        <fullName evidence="4">Spore germination protein, GerA family</fullName>
    </submittedName>
</protein>
<keyword evidence="2 3" id="KW-0472">Membrane</keyword>
<feature type="transmembrane region" description="Helical" evidence="3">
    <location>
        <begin position="289"/>
        <end position="308"/>
    </location>
</feature>
<dbReference type="HOGENOM" id="CLU_021639_4_1_9"/>
<dbReference type="eggNOG" id="COG0697">
    <property type="taxonomic scope" value="Bacteria"/>
</dbReference>
<feature type="transmembrane region" description="Helical" evidence="3">
    <location>
        <begin position="382"/>
        <end position="399"/>
    </location>
</feature>
<keyword evidence="3" id="KW-0812">Transmembrane</keyword>
<gene>
    <name evidence="4" type="ordered locus">Desor_0184</name>
</gene>
<dbReference type="KEGG" id="dor:Desor_0184"/>
<keyword evidence="5" id="KW-1185">Reference proteome</keyword>
<dbReference type="PIRSF" id="PIRSF005690">
    <property type="entry name" value="GerBA"/>
    <property type="match status" value="1"/>
</dbReference>
<proteinExistence type="inferred from homology"/>
<reference evidence="5" key="1">
    <citation type="submission" date="2011-11" db="EMBL/GenBank/DDBJ databases">
        <title>Complete sequence of Desulfosporosinus orientis DSM 765.</title>
        <authorList>
            <person name="Lucas S."/>
            <person name="Han J."/>
            <person name="Lapidus A."/>
            <person name="Cheng J.-F."/>
            <person name="Goodwin L."/>
            <person name="Pitluck S."/>
            <person name="Peters L."/>
            <person name="Ovchinnikova G."/>
            <person name="Teshima H."/>
            <person name="Detter J.C."/>
            <person name="Han C."/>
            <person name="Tapia R."/>
            <person name="Land M."/>
            <person name="Hauser L."/>
            <person name="Kyrpides N."/>
            <person name="Ivanova N."/>
            <person name="Pagani I."/>
            <person name="Pester M."/>
            <person name="Spring S."/>
            <person name="Ollivier B."/>
            <person name="Rattei T."/>
            <person name="Klenk H.-P."/>
            <person name="Wagner M."/>
            <person name="Loy A."/>
            <person name="Woyke T."/>
        </authorList>
    </citation>
    <scope>NUCLEOTIDE SEQUENCE [LARGE SCALE GENOMIC DNA]</scope>
    <source>
        <strain evidence="5">ATCC 19365 / DSM 765 / NCIMB 8382 / VKM B-1628</strain>
    </source>
</reference>
<dbReference type="RefSeq" id="WP_014182732.1">
    <property type="nucleotide sequence ID" value="NC_016584.1"/>
</dbReference>
<dbReference type="Proteomes" id="UP000006346">
    <property type="component" value="Chromosome"/>
</dbReference>
<dbReference type="InterPro" id="IPR050768">
    <property type="entry name" value="UPF0353/GerABKA_families"/>
</dbReference>
<evidence type="ECO:0000313" key="4">
    <source>
        <dbReference type="EMBL" id="AET65903.1"/>
    </source>
</evidence>
<sequence length="488" mass="54314">MSSQAVSSSLAENISELKTLLQGCDDFKYRPFTTADDKEGYLIYSKILVDSQFISQTILPNLFNLQLPSKPGLWSKAIITQLPFLPESSYTQWEDITLHILAGNTLILLEGMSEAYIVDTAKIETRPIGKAETEPVIRGPLEAFAEELGPNLAIIRSRFKDPKLKINQLIFGQESRTTVALLYLDGVIQPEVLNEVRRRLTSTNLRSVQGSGFLAEFLSEDTWSPFPLIQSTERPDKTVAALTEGRSAILVDGSPFSLLLPTVFWHHFHTSDDYYQHYLIASLTRLLRYLAYLIAVALPSLYLIVTVFHPQLLPLRFLLSLTTARERVPIPTIGEVAGMLLVLDLFREATLRLPRTVGPAIGIVGALVMGDAAVIAGVISPIMVIIVALTAVVTFAVPSEDLRGTARMSSYFLLLLSSILGLYGFLLGLSAILLHVSSLESVGVPYLSPVANFHWKEWSDIFVRAPWSNLRKKPQRLQNKRVPSERRK</sequence>
<name>G7W7I4_DESOD</name>
<dbReference type="EMBL" id="CP003108">
    <property type="protein sequence ID" value="AET65903.1"/>
    <property type="molecule type" value="Genomic_DNA"/>
</dbReference>
<evidence type="ECO:0000256" key="3">
    <source>
        <dbReference type="SAM" id="Phobius"/>
    </source>
</evidence>
<comment type="similarity">
    <text evidence="1">Belongs to the GerABKA family.</text>
</comment>